<feature type="region of interest" description="Disordered" evidence="1">
    <location>
        <begin position="1"/>
        <end position="22"/>
    </location>
</feature>
<reference evidence="2 3" key="3">
    <citation type="journal article" date="2010" name="BMC Genomics">
        <title>Transcriptome sequencing and comparative analysis of cucumber flowers with different sex types.</title>
        <authorList>
            <person name="Guo S."/>
            <person name="Zheng Y."/>
            <person name="Joung J.G."/>
            <person name="Liu S."/>
            <person name="Zhang Z."/>
            <person name="Crasta O.R."/>
            <person name="Sobral B.W."/>
            <person name="Xu Y."/>
            <person name="Huang S."/>
            <person name="Fei Z."/>
        </authorList>
    </citation>
    <scope>NUCLEOTIDE SEQUENCE [LARGE SCALE GENOMIC DNA]</scope>
    <source>
        <strain evidence="3">cv. 9930</strain>
    </source>
</reference>
<gene>
    <name evidence="2" type="ORF">Csa_6G185210</name>
</gene>
<dbReference type="Proteomes" id="UP000029981">
    <property type="component" value="Chromosome 6"/>
</dbReference>
<evidence type="ECO:0000313" key="3">
    <source>
        <dbReference type="Proteomes" id="UP000029981"/>
    </source>
</evidence>
<organism evidence="2 3">
    <name type="scientific">Cucumis sativus</name>
    <name type="common">Cucumber</name>
    <dbReference type="NCBI Taxonomy" id="3659"/>
    <lineage>
        <taxon>Eukaryota</taxon>
        <taxon>Viridiplantae</taxon>
        <taxon>Streptophyta</taxon>
        <taxon>Embryophyta</taxon>
        <taxon>Tracheophyta</taxon>
        <taxon>Spermatophyta</taxon>
        <taxon>Magnoliopsida</taxon>
        <taxon>eudicotyledons</taxon>
        <taxon>Gunneridae</taxon>
        <taxon>Pentapetalae</taxon>
        <taxon>rosids</taxon>
        <taxon>fabids</taxon>
        <taxon>Cucurbitales</taxon>
        <taxon>Cucurbitaceae</taxon>
        <taxon>Benincaseae</taxon>
        <taxon>Cucumis</taxon>
    </lineage>
</organism>
<dbReference type="AlphaFoldDB" id="A0A0A0KH35"/>
<reference evidence="2 3" key="4">
    <citation type="journal article" date="2011" name="BMC Genomics">
        <title>RNA-Seq improves annotation of protein-coding genes in the cucumber genome.</title>
        <authorList>
            <person name="Li Z."/>
            <person name="Zhang Z."/>
            <person name="Yan P."/>
            <person name="Huang S."/>
            <person name="Fei Z."/>
            <person name="Lin K."/>
        </authorList>
    </citation>
    <scope>NUCLEOTIDE SEQUENCE [LARGE SCALE GENOMIC DNA]</scope>
    <source>
        <strain evidence="3">cv. 9930</strain>
    </source>
</reference>
<name>A0A0A0KH35_CUCSA</name>
<dbReference type="Gramene" id="KGN47071">
    <property type="protein sequence ID" value="KGN47071"/>
    <property type="gene ID" value="Csa_6G185210"/>
</dbReference>
<reference evidence="2 3" key="2">
    <citation type="journal article" date="2009" name="PLoS ONE">
        <title>An integrated genetic and cytogenetic map of the cucumber genome.</title>
        <authorList>
            <person name="Ren Y."/>
            <person name="Zhang Z."/>
            <person name="Liu J."/>
            <person name="Staub J.E."/>
            <person name="Han Y."/>
            <person name="Cheng Z."/>
            <person name="Li X."/>
            <person name="Lu J."/>
            <person name="Miao H."/>
            <person name="Kang H."/>
            <person name="Xie B."/>
            <person name="Gu X."/>
            <person name="Wang X."/>
            <person name="Du Y."/>
            <person name="Jin W."/>
            <person name="Huang S."/>
        </authorList>
    </citation>
    <scope>NUCLEOTIDE SEQUENCE [LARGE SCALE GENOMIC DNA]</scope>
    <source>
        <strain evidence="3">cv. 9930</strain>
    </source>
</reference>
<keyword evidence="3" id="KW-1185">Reference proteome</keyword>
<accession>A0A0A0KH35</accession>
<proteinExistence type="predicted"/>
<sequence length="244" mass="28852">MTLTENEENANSSNTKTPDIKNKNIQQQEQDINLQICASTSQEQNIEIVLTNEELVRSPKRSRITESDEAESSKNNEQESYFFLGCEDLGEDPLLEAEEILLKYNDFIEYVYQILKNDEKKQDWSEIVKRVQNLANLLHLKLAVLIFDIECLEQHPRFEKQYNFRLSHIPNIITVIEQINIEIISSKCFSLVLDNKNRRKVLPICLREFERWRQQLSLLIEKVQRLKKMALEIDRDHLETQETD</sequence>
<dbReference type="EMBL" id="CM002927">
    <property type="protein sequence ID" value="KGN47071.1"/>
    <property type="molecule type" value="Genomic_DNA"/>
</dbReference>
<evidence type="ECO:0000313" key="2">
    <source>
        <dbReference type="EMBL" id="KGN47071.1"/>
    </source>
</evidence>
<reference evidence="2 3" key="1">
    <citation type="journal article" date="2009" name="Nat. Genet.">
        <title>The genome of the cucumber, Cucumis sativus L.</title>
        <authorList>
            <person name="Huang S."/>
            <person name="Li R."/>
            <person name="Zhang Z."/>
            <person name="Li L."/>
            <person name="Gu X."/>
            <person name="Fan W."/>
            <person name="Lucas W.J."/>
            <person name="Wang X."/>
            <person name="Xie B."/>
            <person name="Ni P."/>
            <person name="Ren Y."/>
            <person name="Zhu H."/>
            <person name="Li J."/>
            <person name="Lin K."/>
            <person name="Jin W."/>
            <person name="Fei Z."/>
            <person name="Li G."/>
            <person name="Staub J."/>
            <person name="Kilian A."/>
            <person name="van der Vossen E.A."/>
            <person name="Wu Y."/>
            <person name="Guo J."/>
            <person name="He J."/>
            <person name="Jia Z."/>
            <person name="Ren Y."/>
            <person name="Tian G."/>
            <person name="Lu Y."/>
            <person name="Ruan J."/>
            <person name="Qian W."/>
            <person name="Wang M."/>
            <person name="Huang Q."/>
            <person name="Li B."/>
            <person name="Xuan Z."/>
            <person name="Cao J."/>
            <person name="Asan"/>
            <person name="Wu Z."/>
            <person name="Zhang J."/>
            <person name="Cai Q."/>
            <person name="Bai Y."/>
            <person name="Zhao B."/>
            <person name="Han Y."/>
            <person name="Li Y."/>
            <person name="Li X."/>
            <person name="Wang S."/>
            <person name="Shi Q."/>
            <person name="Liu S."/>
            <person name="Cho W.K."/>
            <person name="Kim J.Y."/>
            <person name="Xu Y."/>
            <person name="Heller-Uszynska K."/>
            <person name="Miao H."/>
            <person name="Cheng Z."/>
            <person name="Zhang S."/>
            <person name="Wu J."/>
            <person name="Yang Y."/>
            <person name="Kang H."/>
            <person name="Li M."/>
            <person name="Liang H."/>
            <person name="Ren X."/>
            <person name="Shi Z."/>
            <person name="Wen M."/>
            <person name="Jian M."/>
            <person name="Yang H."/>
            <person name="Zhang G."/>
            <person name="Yang Z."/>
            <person name="Chen R."/>
            <person name="Liu S."/>
            <person name="Li J."/>
            <person name="Ma L."/>
            <person name="Liu H."/>
            <person name="Zhou Y."/>
            <person name="Zhao J."/>
            <person name="Fang X."/>
            <person name="Li G."/>
            <person name="Fang L."/>
            <person name="Li Y."/>
            <person name="Liu D."/>
            <person name="Zheng H."/>
            <person name="Zhang Y."/>
            <person name="Qin N."/>
            <person name="Li Z."/>
            <person name="Yang G."/>
            <person name="Yang S."/>
            <person name="Bolund L."/>
            <person name="Kristiansen K."/>
            <person name="Zheng H."/>
            <person name="Li S."/>
            <person name="Zhang X."/>
            <person name="Yang H."/>
            <person name="Wang J."/>
            <person name="Sun R."/>
            <person name="Zhang B."/>
            <person name="Jiang S."/>
            <person name="Wang J."/>
            <person name="Du Y."/>
            <person name="Li S."/>
        </authorList>
    </citation>
    <scope>NUCLEOTIDE SEQUENCE [LARGE SCALE GENOMIC DNA]</scope>
    <source>
        <strain evidence="3">cv. 9930</strain>
    </source>
</reference>
<protein>
    <submittedName>
        <fullName evidence="2">Uncharacterized protein</fullName>
    </submittedName>
</protein>
<evidence type="ECO:0000256" key="1">
    <source>
        <dbReference type="SAM" id="MobiDB-lite"/>
    </source>
</evidence>